<dbReference type="RefSeq" id="WP_176353188.1">
    <property type="nucleotide sequence ID" value="NZ_JABWDU010000002.1"/>
</dbReference>
<dbReference type="InterPro" id="IPR037401">
    <property type="entry name" value="SnoaL-like"/>
</dbReference>
<dbReference type="Pfam" id="PF13474">
    <property type="entry name" value="SnoaL_3"/>
    <property type="match status" value="1"/>
</dbReference>
<dbReference type="AlphaFoldDB" id="A0A7Y6Q632"/>
<evidence type="ECO:0000259" key="1">
    <source>
        <dbReference type="Pfam" id="PF13474"/>
    </source>
</evidence>
<dbReference type="Gene3D" id="3.10.450.50">
    <property type="match status" value="1"/>
</dbReference>
<dbReference type="SUPFAM" id="SSF54427">
    <property type="entry name" value="NTF2-like"/>
    <property type="match status" value="1"/>
</dbReference>
<dbReference type="InterPro" id="IPR032710">
    <property type="entry name" value="NTF2-like_dom_sf"/>
</dbReference>
<reference evidence="2 3" key="1">
    <citation type="submission" date="2020-06" db="EMBL/GenBank/DDBJ databases">
        <authorList>
            <person name="Grouzdev D.S."/>
        </authorList>
    </citation>
    <scope>NUCLEOTIDE SEQUENCE [LARGE SCALE GENOMIC DNA]</scope>
    <source>
        <strain evidence="2 3">HO-A22</strain>
    </source>
</reference>
<dbReference type="Proteomes" id="UP000520198">
    <property type="component" value="Unassembled WGS sequence"/>
</dbReference>
<feature type="domain" description="SnoaL-like" evidence="1">
    <location>
        <begin position="8"/>
        <end position="127"/>
    </location>
</feature>
<dbReference type="EMBL" id="JABWDU010000002">
    <property type="protein sequence ID" value="NVD39696.1"/>
    <property type="molecule type" value="Genomic_DNA"/>
</dbReference>
<evidence type="ECO:0000313" key="2">
    <source>
        <dbReference type="EMBL" id="NVD39696.1"/>
    </source>
</evidence>
<evidence type="ECO:0000313" key="3">
    <source>
        <dbReference type="Proteomes" id="UP000520198"/>
    </source>
</evidence>
<comment type="caution">
    <text evidence="2">The sequence shown here is derived from an EMBL/GenBank/DDBJ whole genome shotgun (WGS) entry which is preliminary data.</text>
</comment>
<keyword evidence="3" id="KW-1185">Reference proteome</keyword>
<gene>
    <name evidence="2" type="ORF">HT585_12565</name>
</gene>
<name>A0A7Y6Q632_9HYPH</name>
<organism evidence="2 3">
    <name type="scientific">Ensifer oleiphilus</name>
    <dbReference type="NCBI Taxonomy" id="2742698"/>
    <lineage>
        <taxon>Bacteria</taxon>
        <taxon>Pseudomonadati</taxon>
        <taxon>Pseudomonadota</taxon>
        <taxon>Alphaproteobacteria</taxon>
        <taxon>Hyphomicrobiales</taxon>
        <taxon>Rhizobiaceae</taxon>
        <taxon>Sinorhizobium/Ensifer group</taxon>
        <taxon>Ensifer</taxon>
    </lineage>
</organism>
<sequence>MQDTEKTVLDAADRLVEAFARHDVDAYFSAFAPNATFIFHNLDRPLRSRAEYEAEWALWETRDSFRVRACRSSDRHVQVMGNVAVFTHGVRTELEIGGEPLMSEERETIVFERDGTGAWLAVHEHLSRAG</sequence>
<accession>A0A7Y6Q632</accession>
<protein>
    <submittedName>
        <fullName evidence="2">Nuclear transport factor 2 family protein</fullName>
    </submittedName>
</protein>
<proteinExistence type="predicted"/>